<evidence type="ECO:0000256" key="2">
    <source>
        <dbReference type="ARBA" id="ARBA00022741"/>
    </source>
</evidence>
<evidence type="ECO:0000259" key="6">
    <source>
        <dbReference type="PROSITE" id="PS51161"/>
    </source>
</evidence>
<protein>
    <recommendedName>
        <fullName evidence="1">Ribonucleoside-diphosphate reductase large subunit</fullName>
    </recommendedName>
    <alternativeName>
        <fullName evidence="4">Ribonucleotide reductase large subunit</fullName>
    </alternativeName>
</protein>
<name>A0A4Y2SFS3_ARAVE</name>
<evidence type="ECO:0000313" key="8">
    <source>
        <dbReference type="Proteomes" id="UP000499080"/>
    </source>
</evidence>
<dbReference type="AlphaFoldDB" id="A0A4Y2SFS3"/>
<keyword evidence="3 5" id="KW-0067">ATP-binding</keyword>
<sequence>MPHHTEPMYVIKRDGRRENVMFDKITSRIVKLCYGLDMDYIDPTAVTMKVINGIFRGVKTVELDNLAAETAATMTTKHPDYAILAARIAISNLHKETKKTFSHVIEDLYNMKNERTGKITPMISETVYKVIMDNADKLNSAIIYDRDFNYNFFGFKVKYCQRIGEGRENSPHNVNSEN</sequence>
<dbReference type="Pfam" id="PF03477">
    <property type="entry name" value="ATP-cone"/>
    <property type="match status" value="1"/>
</dbReference>
<dbReference type="InterPro" id="IPR039718">
    <property type="entry name" value="Rrm1"/>
</dbReference>
<dbReference type="Gene3D" id="3.20.70.20">
    <property type="match status" value="1"/>
</dbReference>
<keyword evidence="8" id="KW-1185">Reference proteome</keyword>
<dbReference type="GO" id="GO:0005524">
    <property type="term" value="F:ATP binding"/>
    <property type="evidence" value="ECO:0007669"/>
    <property type="project" value="UniProtKB-UniRule"/>
</dbReference>
<evidence type="ECO:0000256" key="4">
    <source>
        <dbReference type="ARBA" id="ARBA00031255"/>
    </source>
</evidence>
<dbReference type="GO" id="GO:0009263">
    <property type="term" value="P:deoxyribonucleotide biosynthetic process"/>
    <property type="evidence" value="ECO:0007669"/>
    <property type="project" value="TreeGrafter"/>
</dbReference>
<dbReference type="Proteomes" id="UP000499080">
    <property type="component" value="Unassembled WGS sequence"/>
</dbReference>
<comment type="caution">
    <text evidence="7">The sequence shown here is derived from an EMBL/GenBank/DDBJ whole genome shotgun (WGS) entry which is preliminary data.</text>
</comment>
<dbReference type="OrthoDB" id="3000483at2759"/>
<feature type="non-terminal residue" evidence="7">
    <location>
        <position position="178"/>
    </location>
</feature>
<feature type="domain" description="ATP-cone" evidence="6">
    <location>
        <begin position="8"/>
        <end position="99"/>
    </location>
</feature>
<dbReference type="InterPro" id="IPR005144">
    <property type="entry name" value="ATP-cone_dom"/>
</dbReference>
<dbReference type="PANTHER" id="PTHR11573:SF6">
    <property type="entry name" value="RIBONUCLEOSIDE-DIPHOSPHATE REDUCTASE LARGE SUBUNIT"/>
    <property type="match status" value="1"/>
</dbReference>
<dbReference type="PROSITE" id="PS51161">
    <property type="entry name" value="ATP_CONE"/>
    <property type="match status" value="1"/>
</dbReference>
<dbReference type="SUPFAM" id="SSF48168">
    <property type="entry name" value="R1 subunit of ribonucleotide reductase, N-terminal domain"/>
    <property type="match status" value="1"/>
</dbReference>
<dbReference type="PANTHER" id="PTHR11573">
    <property type="entry name" value="RIBONUCLEOSIDE-DIPHOSPHATE REDUCTASE LARGE CHAIN"/>
    <property type="match status" value="1"/>
</dbReference>
<gene>
    <name evidence="7" type="primary">RNR1</name>
    <name evidence="7" type="ORF">AVEN_100509_1</name>
</gene>
<organism evidence="7 8">
    <name type="scientific">Araneus ventricosus</name>
    <name type="common">Orbweaver spider</name>
    <name type="synonym">Epeira ventricosa</name>
    <dbReference type="NCBI Taxonomy" id="182803"/>
    <lineage>
        <taxon>Eukaryota</taxon>
        <taxon>Metazoa</taxon>
        <taxon>Ecdysozoa</taxon>
        <taxon>Arthropoda</taxon>
        <taxon>Chelicerata</taxon>
        <taxon>Arachnida</taxon>
        <taxon>Araneae</taxon>
        <taxon>Araneomorphae</taxon>
        <taxon>Entelegynae</taxon>
        <taxon>Araneoidea</taxon>
        <taxon>Araneidae</taxon>
        <taxon>Araneus</taxon>
    </lineage>
</organism>
<dbReference type="GO" id="GO:0004748">
    <property type="term" value="F:ribonucleoside-diphosphate reductase activity, thioredoxin disulfide as acceptor"/>
    <property type="evidence" value="ECO:0007669"/>
    <property type="project" value="TreeGrafter"/>
</dbReference>
<dbReference type="EMBL" id="BGPR01021636">
    <property type="protein sequence ID" value="GBN87112.1"/>
    <property type="molecule type" value="Genomic_DNA"/>
</dbReference>
<reference evidence="7 8" key="1">
    <citation type="journal article" date="2019" name="Sci. Rep.">
        <title>Orb-weaving spider Araneus ventricosus genome elucidates the spidroin gene catalogue.</title>
        <authorList>
            <person name="Kono N."/>
            <person name="Nakamura H."/>
            <person name="Ohtoshi R."/>
            <person name="Moran D.A.P."/>
            <person name="Shinohara A."/>
            <person name="Yoshida Y."/>
            <person name="Fujiwara M."/>
            <person name="Mori M."/>
            <person name="Tomita M."/>
            <person name="Arakawa K."/>
        </authorList>
    </citation>
    <scope>NUCLEOTIDE SEQUENCE [LARGE SCALE GENOMIC DNA]</scope>
</reference>
<accession>A0A4Y2SFS3</accession>
<dbReference type="GO" id="GO:0005971">
    <property type="term" value="C:ribonucleoside-diphosphate reductase complex"/>
    <property type="evidence" value="ECO:0007669"/>
    <property type="project" value="TreeGrafter"/>
</dbReference>
<keyword evidence="2 5" id="KW-0547">Nucleotide-binding</keyword>
<evidence type="ECO:0000256" key="5">
    <source>
        <dbReference type="PROSITE-ProRule" id="PRU00492"/>
    </source>
</evidence>
<evidence type="ECO:0000313" key="7">
    <source>
        <dbReference type="EMBL" id="GBN87112.1"/>
    </source>
</evidence>
<evidence type="ECO:0000256" key="1">
    <source>
        <dbReference type="ARBA" id="ARBA00019284"/>
    </source>
</evidence>
<dbReference type="InterPro" id="IPR008926">
    <property type="entry name" value="RNR_R1-su_N"/>
</dbReference>
<proteinExistence type="predicted"/>
<evidence type="ECO:0000256" key="3">
    <source>
        <dbReference type="ARBA" id="ARBA00022840"/>
    </source>
</evidence>